<keyword evidence="5" id="KW-1185">Reference proteome</keyword>
<name>A0A5B0NJ53_PUCGR</name>
<dbReference type="InterPro" id="IPR046798">
    <property type="entry name" value="2OG-FeII_Oxy_6"/>
</dbReference>
<evidence type="ECO:0000313" key="3">
    <source>
        <dbReference type="EMBL" id="KAA1087899.1"/>
    </source>
</evidence>
<accession>A0A5B0NJ53</accession>
<dbReference type="Pfam" id="PF20515">
    <property type="entry name" value="2OG-FeII_Oxy_6"/>
    <property type="match status" value="1"/>
</dbReference>
<evidence type="ECO:0000259" key="2">
    <source>
        <dbReference type="Pfam" id="PF20515"/>
    </source>
</evidence>
<gene>
    <name evidence="4" type="ORF">PGT21_035848</name>
    <name evidence="3" type="ORF">PGTUg99_022854</name>
</gene>
<evidence type="ECO:0000313" key="4">
    <source>
        <dbReference type="EMBL" id="KAA1102084.1"/>
    </source>
</evidence>
<feature type="compositionally biased region" description="Low complexity" evidence="1">
    <location>
        <begin position="239"/>
        <end position="249"/>
    </location>
</feature>
<dbReference type="Proteomes" id="UP000324748">
    <property type="component" value="Unassembled WGS sequence"/>
</dbReference>
<organism evidence="3 6">
    <name type="scientific">Puccinia graminis f. sp. tritici</name>
    <dbReference type="NCBI Taxonomy" id="56615"/>
    <lineage>
        <taxon>Eukaryota</taxon>
        <taxon>Fungi</taxon>
        <taxon>Dikarya</taxon>
        <taxon>Basidiomycota</taxon>
        <taxon>Pucciniomycotina</taxon>
        <taxon>Pucciniomycetes</taxon>
        <taxon>Pucciniales</taxon>
        <taxon>Pucciniaceae</taxon>
        <taxon>Puccinia</taxon>
    </lineage>
</organism>
<evidence type="ECO:0000313" key="6">
    <source>
        <dbReference type="Proteomes" id="UP000325313"/>
    </source>
</evidence>
<feature type="domain" description="Tet-like 2OG-Fe(II) oxygenase" evidence="2">
    <location>
        <begin position="415"/>
        <end position="469"/>
    </location>
</feature>
<evidence type="ECO:0000313" key="5">
    <source>
        <dbReference type="Proteomes" id="UP000324748"/>
    </source>
</evidence>
<dbReference type="EMBL" id="VSWC01000053">
    <property type="protein sequence ID" value="KAA1102084.1"/>
    <property type="molecule type" value="Genomic_DNA"/>
</dbReference>
<feature type="compositionally biased region" description="Basic residues" evidence="1">
    <location>
        <begin position="264"/>
        <end position="273"/>
    </location>
</feature>
<feature type="region of interest" description="Disordered" evidence="1">
    <location>
        <begin position="18"/>
        <end position="61"/>
    </location>
</feature>
<feature type="region of interest" description="Disordered" evidence="1">
    <location>
        <begin position="74"/>
        <end position="94"/>
    </location>
</feature>
<dbReference type="AlphaFoldDB" id="A0A5B0NJ53"/>
<dbReference type="EMBL" id="VDEP01000409">
    <property type="protein sequence ID" value="KAA1087899.1"/>
    <property type="molecule type" value="Genomic_DNA"/>
</dbReference>
<reference evidence="5 6" key="1">
    <citation type="submission" date="2019-05" db="EMBL/GenBank/DDBJ databases">
        <title>Emergence of the Ug99 lineage of the wheat stem rust pathogen through somatic hybridization.</title>
        <authorList>
            <person name="Li F."/>
            <person name="Upadhyaya N.M."/>
            <person name="Sperschneider J."/>
            <person name="Matny O."/>
            <person name="Nguyen-Phuc H."/>
            <person name="Mago R."/>
            <person name="Raley C."/>
            <person name="Miller M.E."/>
            <person name="Silverstein K.A.T."/>
            <person name="Henningsen E."/>
            <person name="Hirsch C.D."/>
            <person name="Visser B."/>
            <person name="Pretorius Z.A."/>
            <person name="Steffenson B.J."/>
            <person name="Schwessinger B."/>
            <person name="Dodds P.N."/>
            <person name="Figueroa M."/>
        </authorList>
    </citation>
    <scope>NUCLEOTIDE SEQUENCE [LARGE SCALE GENOMIC DNA]</scope>
    <source>
        <strain evidence="4">21-0</strain>
        <strain evidence="3 6">Ug99</strain>
    </source>
</reference>
<feature type="compositionally biased region" description="Basic residues" evidence="1">
    <location>
        <begin position="281"/>
        <end position="299"/>
    </location>
</feature>
<proteinExistence type="predicted"/>
<evidence type="ECO:0000256" key="1">
    <source>
        <dbReference type="SAM" id="MobiDB-lite"/>
    </source>
</evidence>
<dbReference type="OrthoDB" id="10332068at2759"/>
<sequence length="471" mass="52090">MLQLHSSFAITSIMIKPQSPLDSSTRPTPMTRTASTALNTQSQELATPAAQKSRQTSPFPPTYAAILASSSQKNSKALNKVTKSPEASTKPNIKCSGQLASFPPATSTYAAIVAASANRQLQNTIATVPDSEQLPLQSSPDLSWTLANKPSVLSLARGSSDTIYAADLDKNVKPASGSIVRRSCRLAAIALGKLNQTRPPVISTHPKIIKASESFSSEMSSSNLTSLDDDTDQIPGAVSDKSSTLSDLSSSEKDTENTQPMPSHKPKKRKRKRGCDMTPHQRQKRNQNLNKRRKGKRVKNSLNSFTTAVPPPGAQTIQRNVDHLDLFPAITQDFCQRISEYKRLLADYENDPNNLQKPPKVYACSPTKEENESALKTVKKSFYTIDSNYNKIYDKKTNELVAIVEFIPLEDLSKSRWNDYDFLCLFLHRCKEFISPVSSKSRKCGGIMWAMGWRKAYNGLEILGRYRNQAV</sequence>
<feature type="compositionally biased region" description="Polar residues" evidence="1">
    <location>
        <begin position="20"/>
        <end position="57"/>
    </location>
</feature>
<comment type="caution">
    <text evidence="3">The sequence shown here is derived from an EMBL/GenBank/DDBJ whole genome shotgun (WGS) entry which is preliminary data.</text>
</comment>
<feature type="compositionally biased region" description="Polar residues" evidence="1">
    <location>
        <begin position="74"/>
        <end position="91"/>
    </location>
</feature>
<dbReference type="Proteomes" id="UP000325313">
    <property type="component" value="Unassembled WGS sequence"/>
</dbReference>
<feature type="region of interest" description="Disordered" evidence="1">
    <location>
        <begin position="220"/>
        <end position="314"/>
    </location>
</feature>
<protein>
    <recommendedName>
        <fullName evidence="2">Tet-like 2OG-Fe(II) oxygenase domain-containing protein</fullName>
    </recommendedName>
</protein>